<dbReference type="InterPro" id="IPR027417">
    <property type="entry name" value="P-loop_NTPase"/>
</dbReference>
<dbReference type="RefSeq" id="WP_005201832.1">
    <property type="nucleotide sequence ID" value="NZ_BAFC01000004.1"/>
</dbReference>
<protein>
    <submittedName>
        <fullName evidence="8">Aliphatic sulfonate ABC transporter ATP-binding protein</fullName>
    </submittedName>
</protein>
<dbReference type="PROSITE" id="PS00211">
    <property type="entry name" value="ABC_TRANSPORTER_1"/>
    <property type="match status" value="1"/>
</dbReference>
<evidence type="ECO:0000259" key="7">
    <source>
        <dbReference type="PROSITE" id="PS50893"/>
    </source>
</evidence>
<dbReference type="Pfam" id="PF00005">
    <property type="entry name" value="ABC_tran"/>
    <property type="match status" value="1"/>
</dbReference>
<evidence type="ECO:0000256" key="1">
    <source>
        <dbReference type="ARBA" id="ARBA00022448"/>
    </source>
</evidence>
<evidence type="ECO:0000313" key="9">
    <source>
        <dbReference type="Proteomes" id="UP000005845"/>
    </source>
</evidence>
<dbReference type="SUPFAM" id="SSF52540">
    <property type="entry name" value="P-loop containing nucleoside triphosphate hydrolases"/>
    <property type="match status" value="1"/>
</dbReference>
<keyword evidence="6" id="KW-0472">Membrane</keyword>
<dbReference type="PANTHER" id="PTHR42788:SF17">
    <property type="entry name" value="ALIPHATIC SULFONATES IMPORT ATP-BINDING PROTEIN SSUB"/>
    <property type="match status" value="1"/>
</dbReference>
<evidence type="ECO:0000256" key="6">
    <source>
        <dbReference type="ARBA" id="ARBA00023136"/>
    </source>
</evidence>
<sequence>MTDTVAAQAASSSGIETTRGSGVVVENAGRTFGDRDVLRNVDLRIGAGEFVALLGASGSGKSTLLRGIGGLDDGFTGTIEAPTAKAIVFQEHRLVPWLPVWRNVALGLRGARPRDRSVQALAEVGLASKENSWPTTLSGGEAQRVALARALVREPDLLLLDEPFGALDALTRLNAQSLVEKLWQRHRPATLLVTHDVEEAVLLADRALVLRDGRIAEDIPVDLDHPRDITDPRFVDLRRTLLSALGVGRGPDGTHTREPENPDD</sequence>
<dbReference type="GO" id="GO:0005524">
    <property type="term" value="F:ATP binding"/>
    <property type="evidence" value="ECO:0007669"/>
    <property type="project" value="UniProtKB-KW"/>
</dbReference>
<dbReference type="Gene3D" id="3.40.50.300">
    <property type="entry name" value="P-loop containing nucleotide triphosphate hydrolases"/>
    <property type="match status" value="1"/>
</dbReference>
<dbReference type="InterPro" id="IPR003593">
    <property type="entry name" value="AAA+_ATPase"/>
</dbReference>
<reference evidence="8 9" key="1">
    <citation type="submission" date="2012-02" db="EMBL/GenBank/DDBJ databases">
        <title>Whole genome shotgun sequence of Gordonia sputi NBRC 100414.</title>
        <authorList>
            <person name="Yoshida I."/>
            <person name="Hosoyama A."/>
            <person name="Tsuchikane K."/>
            <person name="Katsumata H."/>
            <person name="Yamazaki S."/>
            <person name="Fujita N."/>
        </authorList>
    </citation>
    <scope>NUCLEOTIDE SEQUENCE [LARGE SCALE GENOMIC DNA]</scope>
    <source>
        <strain evidence="8 9">NBRC 100414</strain>
    </source>
</reference>
<dbReference type="PANTHER" id="PTHR42788">
    <property type="entry name" value="TAURINE IMPORT ATP-BINDING PROTEIN-RELATED"/>
    <property type="match status" value="1"/>
</dbReference>
<evidence type="ECO:0000256" key="2">
    <source>
        <dbReference type="ARBA" id="ARBA00022475"/>
    </source>
</evidence>
<name>H5TUS3_9ACTN</name>
<dbReference type="EMBL" id="BAFC01000004">
    <property type="protein sequence ID" value="GAB37231.1"/>
    <property type="molecule type" value="Genomic_DNA"/>
</dbReference>
<gene>
    <name evidence="8" type="primary">ssuB</name>
    <name evidence="8" type="ORF">GOSPT_004_00460</name>
</gene>
<accession>H5TUS3</accession>
<evidence type="ECO:0000256" key="3">
    <source>
        <dbReference type="ARBA" id="ARBA00022741"/>
    </source>
</evidence>
<evidence type="ECO:0000256" key="5">
    <source>
        <dbReference type="ARBA" id="ARBA00022967"/>
    </source>
</evidence>
<dbReference type="GO" id="GO:0016887">
    <property type="term" value="F:ATP hydrolysis activity"/>
    <property type="evidence" value="ECO:0007669"/>
    <property type="project" value="InterPro"/>
</dbReference>
<keyword evidence="2" id="KW-1003">Cell membrane</keyword>
<keyword evidence="4 8" id="KW-0067">ATP-binding</keyword>
<keyword evidence="5" id="KW-1278">Translocase</keyword>
<proteinExistence type="predicted"/>
<feature type="domain" description="ABC transporter" evidence="7">
    <location>
        <begin position="23"/>
        <end position="237"/>
    </location>
</feature>
<evidence type="ECO:0000313" key="8">
    <source>
        <dbReference type="EMBL" id="GAB37231.1"/>
    </source>
</evidence>
<dbReference type="InterPro" id="IPR017871">
    <property type="entry name" value="ABC_transporter-like_CS"/>
</dbReference>
<dbReference type="AlphaFoldDB" id="H5TUS3"/>
<dbReference type="Proteomes" id="UP000005845">
    <property type="component" value="Unassembled WGS sequence"/>
</dbReference>
<dbReference type="InterPro" id="IPR003439">
    <property type="entry name" value="ABC_transporter-like_ATP-bd"/>
</dbReference>
<dbReference type="InterPro" id="IPR050166">
    <property type="entry name" value="ABC_transporter_ATP-bind"/>
</dbReference>
<organism evidence="8 9">
    <name type="scientific">Gordonia sputi NBRC 100414</name>
    <dbReference type="NCBI Taxonomy" id="1089453"/>
    <lineage>
        <taxon>Bacteria</taxon>
        <taxon>Bacillati</taxon>
        <taxon>Actinomycetota</taxon>
        <taxon>Actinomycetes</taxon>
        <taxon>Mycobacteriales</taxon>
        <taxon>Gordoniaceae</taxon>
        <taxon>Gordonia</taxon>
    </lineage>
</organism>
<evidence type="ECO:0000256" key="4">
    <source>
        <dbReference type="ARBA" id="ARBA00022840"/>
    </source>
</evidence>
<keyword evidence="9" id="KW-1185">Reference proteome</keyword>
<dbReference type="SMART" id="SM00382">
    <property type="entry name" value="AAA"/>
    <property type="match status" value="1"/>
</dbReference>
<comment type="caution">
    <text evidence="8">The sequence shown here is derived from an EMBL/GenBank/DDBJ whole genome shotgun (WGS) entry which is preliminary data.</text>
</comment>
<keyword evidence="1" id="KW-0813">Transport</keyword>
<dbReference type="PROSITE" id="PS50893">
    <property type="entry name" value="ABC_TRANSPORTER_2"/>
    <property type="match status" value="1"/>
</dbReference>
<dbReference type="eggNOG" id="COG1116">
    <property type="taxonomic scope" value="Bacteria"/>
</dbReference>
<keyword evidence="3" id="KW-0547">Nucleotide-binding</keyword>